<evidence type="ECO:0000313" key="7">
    <source>
        <dbReference type="EMBL" id="ABA89484.1"/>
    </source>
</evidence>
<comment type="similarity">
    <text evidence="1">Belongs to the peptidase S1C family.</text>
</comment>
<proteinExistence type="inferred from homology"/>
<keyword evidence="6" id="KW-1133">Transmembrane helix</keyword>
<evidence type="ECO:0000256" key="5">
    <source>
        <dbReference type="SAM" id="MobiDB-lite"/>
    </source>
</evidence>
<evidence type="ECO:0000256" key="3">
    <source>
        <dbReference type="ARBA" id="ARBA00022801"/>
    </source>
</evidence>
<dbReference type="eggNOG" id="COG0265">
    <property type="taxonomic scope" value="Bacteria"/>
</dbReference>
<feature type="coiled-coil region" evidence="4">
    <location>
        <begin position="163"/>
        <end position="190"/>
    </location>
</feature>
<dbReference type="SUPFAM" id="SSF50494">
    <property type="entry name" value="Trypsin-like serine proteases"/>
    <property type="match status" value="1"/>
</dbReference>
<sequence length="384" mass="42393">MIKCPKCGFEQEDSDTCLACGIIFRKYTEHQKHLEEAPLEPLPQVRQRKGGSWLIVILAIIVGLWGGKFLWGAKQPGPEGDSSPAMADDGAPPPAADNITIPVNVVDNDPLSSPPAATATHQSRGNPIEMARNATVLIQTPWGSGAGFFVDDRGHVLTNRHVVEYNRENINKLRERLEQLYNALVQEKKYLSSVEDRIAGLPPGGTKEQMKEQLTYRRSEYDKYKKLYDDLEAQKRKIEYYTPLSDVRITTIDGQVRGISDIRISDDFDLALISIKGSPNGPWTYLQPRFSALRQGDKVYTVGNPSGFQHTVTSGIVSGYRTYGSSTMIQTDAPINPGNSGGPLIDSDGRVIGVNTMILKNTQGIGFAIAIQHVWDEYSSNISD</sequence>
<organism evidence="7 8">
    <name type="scientific">Syntrophotalea carbinolica (strain DSM 2380 / NBRC 103641 / GraBd1)</name>
    <name type="common">Pelobacter carbinolicus</name>
    <dbReference type="NCBI Taxonomy" id="338963"/>
    <lineage>
        <taxon>Bacteria</taxon>
        <taxon>Pseudomonadati</taxon>
        <taxon>Thermodesulfobacteriota</taxon>
        <taxon>Desulfuromonadia</taxon>
        <taxon>Desulfuromonadales</taxon>
        <taxon>Syntrophotaleaceae</taxon>
        <taxon>Syntrophotalea</taxon>
    </lineage>
</organism>
<name>Q3A2C3_SYNC1</name>
<keyword evidence="3" id="KW-0378">Hydrolase</keyword>
<keyword evidence="6" id="KW-0812">Transmembrane</keyword>
<dbReference type="InterPro" id="IPR043504">
    <property type="entry name" value="Peptidase_S1_PA_chymotrypsin"/>
</dbReference>
<dbReference type="Proteomes" id="UP000002534">
    <property type="component" value="Chromosome"/>
</dbReference>
<reference evidence="7 8" key="2">
    <citation type="journal article" date="2012" name="BMC Genomics">
        <title>The genome of Pelobacter carbinolicus reveals surprising metabolic capabilities and physiological features.</title>
        <authorList>
            <person name="Aklujkar M."/>
            <person name="Haveman S.A."/>
            <person name="Didonato R.Jr."/>
            <person name="Chertkov O."/>
            <person name="Han C.S."/>
            <person name="Land M.L."/>
            <person name="Brown P."/>
            <person name="Lovley D.R."/>
        </authorList>
    </citation>
    <scope>NUCLEOTIDE SEQUENCE [LARGE SCALE GENOMIC DNA]</scope>
    <source>
        <strain evidence="8">DSM 2380 / NBRC 103641 / GraBd1</strain>
    </source>
</reference>
<dbReference type="Pfam" id="PF13365">
    <property type="entry name" value="Trypsin_2"/>
    <property type="match status" value="1"/>
</dbReference>
<dbReference type="AlphaFoldDB" id="Q3A2C3"/>
<evidence type="ECO:0000256" key="4">
    <source>
        <dbReference type="SAM" id="Coils"/>
    </source>
</evidence>
<feature type="transmembrane region" description="Helical" evidence="6">
    <location>
        <begin position="53"/>
        <end position="71"/>
    </location>
</feature>
<dbReference type="Gene3D" id="2.40.10.120">
    <property type="match status" value="1"/>
</dbReference>
<dbReference type="InterPro" id="IPR001940">
    <property type="entry name" value="Peptidase_S1C"/>
</dbReference>
<dbReference type="PANTHER" id="PTHR43343">
    <property type="entry name" value="PEPTIDASE S12"/>
    <property type="match status" value="1"/>
</dbReference>
<evidence type="ECO:0000256" key="6">
    <source>
        <dbReference type="SAM" id="Phobius"/>
    </source>
</evidence>
<dbReference type="GO" id="GO:0004252">
    <property type="term" value="F:serine-type endopeptidase activity"/>
    <property type="evidence" value="ECO:0007669"/>
    <property type="project" value="InterPro"/>
</dbReference>
<feature type="compositionally biased region" description="Low complexity" evidence="5">
    <location>
        <begin position="80"/>
        <end position="90"/>
    </location>
</feature>
<dbReference type="PANTHER" id="PTHR43343:SF3">
    <property type="entry name" value="PROTEASE DO-LIKE 8, CHLOROPLASTIC"/>
    <property type="match status" value="1"/>
</dbReference>
<reference evidence="8" key="1">
    <citation type="submission" date="2005-10" db="EMBL/GenBank/DDBJ databases">
        <title>Complete sequence of Pelobacter carbinolicus DSM 2380.</title>
        <authorList>
            <person name="Copeland A."/>
            <person name="Lucas S."/>
            <person name="Lapidus A."/>
            <person name="Barry K."/>
            <person name="Detter J.C."/>
            <person name="Glavina T."/>
            <person name="Hammon N."/>
            <person name="Israni S."/>
            <person name="Pitluck S."/>
            <person name="Chertkov O."/>
            <person name="Schmutz J."/>
            <person name="Larimer F."/>
            <person name="Land M."/>
            <person name="Kyrpides N."/>
            <person name="Ivanova N."/>
            <person name="Richardson P."/>
        </authorList>
    </citation>
    <scope>NUCLEOTIDE SEQUENCE [LARGE SCALE GENOMIC DNA]</scope>
    <source>
        <strain evidence="8">DSM 2380 / NBRC 103641 / GraBd1</strain>
    </source>
</reference>
<gene>
    <name evidence="7" type="ordered locus">Pcar_2245</name>
</gene>
<dbReference type="KEGG" id="pca:Pcar_2245"/>
<dbReference type="HOGENOM" id="CLU_719342_0_0_7"/>
<accession>Q3A2C3</accession>
<dbReference type="GO" id="GO:0006508">
    <property type="term" value="P:proteolysis"/>
    <property type="evidence" value="ECO:0007669"/>
    <property type="project" value="UniProtKB-KW"/>
</dbReference>
<feature type="region of interest" description="Disordered" evidence="5">
    <location>
        <begin position="75"/>
        <end position="96"/>
    </location>
</feature>
<dbReference type="EMBL" id="CP000142">
    <property type="protein sequence ID" value="ABA89484.1"/>
    <property type="molecule type" value="Genomic_DNA"/>
</dbReference>
<keyword evidence="4" id="KW-0175">Coiled coil</keyword>
<keyword evidence="2 7" id="KW-0645">Protease</keyword>
<evidence type="ECO:0000256" key="1">
    <source>
        <dbReference type="ARBA" id="ARBA00010541"/>
    </source>
</evidence>
<keyword evidence="8" id="KW-1185">Reference proteome</keyword>
<dbReference type="Gene3D" id="2.40.10.10">
    <property type="entry name" value="Trypsin-like serine proteases"/>
    <property type="match status" value="1"/>
</dbReference>
<protein>
    <submittedName>
        <fullName evidence="7">Serine protease, putative</fullName>
    </submittedName>
</protein>
<dbReference type="PRINTS" id="PR00834">
    <property type="entry name" value="PROTEASES2C"/>
</dbReference>
<dbReference type="STRING" id="338963.Pcar_2245"/>
<evidence type="ECO:0000256" key="2">
    <source>
        <dbReference type="ARBA" id="ARBA00022670"/>
    </source>
</evidence>
<evidence type="ECO:0000313" key="8">
    <source>
        <dbReference type="Proteomes" id="UP000002534"/>
    </source>
</evidence>
<dbReference type="InterPro" id="IPR051201">
    <property type="entry name" value="Chloro_Bact_Ser_Proteases"/>
</dbReference>
<keyword evidence="6" id="KW-0472">Membrane</keyword>
<dbReference type="InterPro" id="IPR009003">
    <property type="entry name" value="Peptidase_S1_PA"/>
</dbReference>